<dbReference type="Proteomes" id="UP000001312">
    <property type="component" value="Unassembled WGS sequence"/>
</dbReference>
<dbReference type="InParanoid" id="A7EU80"/>
<protein>
    <submittedName>
        <fullName evidence="1">Uncharacterized protein</fullName>
    </submittedName>
</protein>
<name>A7EU80_SCLS1</name>
<organism evidence="1 2">
    <name type="scientific">Sclerotinia sclerotiorum (strain ATCC 18683 / 1980 / Ss-1)</name>
    <name type="common">White mold</name>
    <name type="synonym">Whetzelinia sclerotiorum</name>
    <dbReference type="NCBI Taxonomy" id="665079"/>
    <lineage>
        <taxon>Eukaryota</taxon>
        <taxon>Fungi</taxon>
        <taxon>Dikarya</taxon>
        <taxon>Ascomycota</taxon>
        <taxon>Pezizomycotina</taxon>
        <taxon>Leotiomycetes</taxon>
        <taxon>Helotiales</taxon>
        <taxon>Sclerotiniaceae</taxon>
        <taxon>Sclerotinia</taxon>
    </lineage>
</organism>
<keyword evidence="2" id="KW-1185">Reference proteome</keyword>
<dbReference type="EMBL" id="CH476632">
    <property type="protein sequence ID" value="EDN93022.1"/>
    <property type="molecule type" value="Genomic_DNA"/>
</dbReference>
<proteinExistence type="predicted"/>
<dbReference type="AlphaFoldDB" id="A7EU80"/>
<accession>A7EU80</accession>
<dbReference type="GeneID" id="5486341"/>
<dbReference type="KEGG" id="ssl:SS1G_08887"/>
<dbReference type="RefSeq" id="XP_001590123.1">
    <property type="nucleotide sequence ID" value="XM_001590073.1"/>
</dbReference>
<evidence type="ECO:0000313" key="1">
    <source>
        <dbReference type="EMBL" id="EDN93022.1"/>
    </source>
</evidence>
<evidence type="ECO:0000313" key="2">
    <source>
        <dbReference type="Proteomes" id="UP000001312"/>
    </source>
</evidence>
<reference evidence="2" key="1">
    <citation type="journal article" date="2011" name="PLoS Genet.">
        <title>Genomic analysis of the necrotrophic fungal pathogens Sclerotinia sclerotiorum and Botrytis cinerea.</title>
        <authorList>
            <person name="Amselem J."/>
            <person name="Cuomo C.A."/>
            <person name="van Kan J.A."/>
            <person name="Viaud M."/>
            <person name="Benito E.P."/>
            <person name="Couloux A."/>
            <person name="Coutinho P.M."/>
            <person name="de Vries R.P."/>
            <person name="Dyer P.S."/>
            <person name="Fillinger S."/>
            <person name="Fournier E."/>
            <person name="Gout L."/>
            <person name="Hahn M."/>
            <person name="Kohn L."/>
            <person name="Lapalu N."/>
            <person name="Plummer K.M."/>
            <person name="Pradier J.M."/>
            <person name="Quevillon E."/>
            <person name="Sharon A."/>
            <person name="Simon A."/>
            <person name="ten Have A."/>
            <person name="Tudzynski B."/>
            <person name="Tudzynski P."/>
            <person name="Wincker P."/>
            <person name="Andrew M."/>
            <person name="Anthouard V."/>
            <person name="Beever R.E."/>
            <person name="Beffa R."/>
            <person name="Benoit I."/>
            <person name="Bouzid O."/>
            <person name="Brault B."/>
            <person name="Chen Z."/>
            <person name="Choquer M."/>
            <person name="Collemare J."/>
            <person name="Cotton P."/>
            <person name="Danchin E.G."/>
            <person name="Da Silva C."/>
            <person name="Gautier A."/>
            <person name="Giraud C."/>
            <person name="Giraud T."/>
            <person name="Gonzalez C."/>
            <person name="Grossetete S."/>
            <person name="Guldener U."/>
            <person name="Henrissat B."/>
            <person name="Howlett B.J."/>
            <person name="Kodira C."/>
            <person name="Kretschmer M."/>
            <person name="Lappartient A."/>
            <person name="Leroch M."/>
            <person name="Levis C."/>
            <person name="Mauceli E."/>
            <person name="Neuveglise C."/>
            <person name="Oeser B."/>
            <person name="Pearson M."/>
            <person name="Poulain J."/>
            <person name="Poussereau N."/>
            <person name="Quesneville H."/>
            <person name="Rascle C."/>
            <person name="Schumacher J."/>
            <person name="Segurens B."/>
            <person name="Sexton A."/>
            <person name="Silva E."/>
            <person name="Sirven C."/>
            <person name="Soanes D.M."/>
            <person name="Talbot N.J."/>
            <person name="Templeton M."/>
            <person name="Yandava C."/>
            <person name="Yarden O."/>
            <person name="Zeng Q."/>
            <person name="Rollins J.A."/>
            <person name="Lebrun M.H."/>
            <person name="Dickman M."/>
        </authorList>
    </citation>
    <scope>NUCLEOTIDE SEQUENCE [LARGE SCALE GENOMIC DNA]</scope>
    <source>
        <strain evidence="2">ATCC 18683 / 1980 / Ss-1</strain>
    </source>
</reference>
<gene>
    <name evidence="1" type="ORF">SS1G_08887</name>
</gene>
<sequence length="62" mass="7148">MVISMAHFKLRIESVNLLTVELQKDRRQTPNKASTSGSLHTFILECYMRQALLLSQFEKHTG</sequence>